<reference evidence="1" key="1">
    <citation type="submission" date="2021-06" db="EMBL/GenBank/DDBJ databases">
        <authorList>
            <person name="Hodson N. C."/>
            <person name="Mongue J. A."/>
            <person name="Jaron S. K."/>
        </authorList>
    </citation>
    <scope>NUCLEOTIDE SEQUENCE</scope>
</reference>
<comment type="caution">
    <text evidence="1">The sequence shown here is derived from an EMBL/GenBank/DDBJ whole genome shotgun (WGS) entry which is preliminary data.</text>
</comment>
<dbReference type="EMBL" id="CAJVCH010098835">
    <property type="protein sequence ID" value="CAG7723401.1"/>
    <property type="molecule type" value="Genomic_DNA"/>
</dbReference>
<feature type="non-terminal residue" evidence="1">
    <location>
        <position position="1"/>
    </location>
</feature>
<gene>
    <name evidence="1" type="ORF">AFUS01_LOCUS12491</name>
</gene>
<organism evidence="1 2">
    <name type="scientific">Allacma fusca</name>
    <dbReference type="NCBI Taxonomy" id="39272"/>
    <lineage>
        <taxon>Eukaryota</taxon>
        <taxon>Metazoa</taxon>
        <taxon>Ecdysozoa</taxon>
        <taxon>Arthropoda</taxon>
        <taxon>Hexapoda</taxon>
        <taxon>Collembola</taxon>
        <taxon>Symphypleona</taxon>
        <taxon>Sminthuridae</taxon>
        <taxon>Allacma</taxon>
    </lineage>
</organism>
<dbReference type="AlphaFoldDB" id="A0A8J2JNA8"/>
<feature type="non-terminal residue" evidence="1">
    <location>
        <position position="72"/>
    </location>
</feature>
<dbReference type="Proteomes" id="UP000708208">
    <property type="component" value="Unassembled WGS sequence"/>
</dbReference>
<proteinExistence type="predicted"/>
<protein>
    <submittedName>
        <fullName evidence="1">Uncharacterized protein</fullName>
    </submittedName>
</protein>
<evidence type="ECO:0000313" key="2">
    <source>
        <dbReference type="Proteomes" id="UP000708208"/>
    </source>
</evidence>
<keyword evidence="2" id="KW-1185">Reference proteome</keyword>
<sequence>EDPFEDPFQNLITKADNNSPTEEVLLTNSTAVAEIIDFGDESEESFLEKDLLSEIETKDLHFNEQAVELLDD</sequence>
<evidence type="ECO:0000313" key="1">
    <source>
        <dbReference type="EMBL" id="CAG7723401.1"/>
    </source>
</evidence>
<accession>A0A8J2JNA8</accession>
<name>A0A8J2JNA8_9HEXA</name>